<organism evidence="3 4">
    <name type="scientific">Crinalium epipsammum PCC 9333</name>
    <dbReference type="NCBI Taxonomy" id="1173022"/>
    <lineage>
        <taxon>Bacteria</taxon>
        <taxon>Bacillati</taxon>
        <taxon>Cyanobacteriota</taxon>
        <taxon>Cyanophyceae</taxon>
        <taxon>Gomontiellales</taxon>
        <taxon>Gomontiellaceae</taxon>
        <taxon>Crinalium</taxon>
    </lineage>
</organism>
<dbReference type="NCBIfam" id="TIGR02669">
    <property type="entry name" value="SpoIID_LytB"/>
    <property type="match status" value="1"/>
</dbReference>
<gene>
    <name evidence="3" type="ORF">Cri9333_1289</name>
</gene>
<dbReference type="GO" id="GO:0030435">
    <property type="term" value="P:sporulation resulting in formation of a cellular spore"/>
    <property type="evidence" value="ECO:0007669"/>
    <property type="project" value="InterPro"/>
</dbReference>
<dbReference type="Proteomes" id="UP000010472">
    <property type="component" value="Chromosome"/>
</dbReference>
<proteinExistence type="predicted"/>
<dbReference type="InterPro" id="IPR051922">
    <property type="entry name" value="Bact_Sporulation_Assoc"/>
</dbReference>
<dbReference type="PANTHER" id="PTHR30032">
    <property type="entry name" value="N-ACETYLMURAMOYL-L-ALANINE AMIDASE-RELATED"/>
    <property type="match status" value="1"/>
</dbReference>
<dbReference type="InterPro" id="IPR013693">
    <property type="entry name" value="SpoIID/LytB_N"/>
</dbReference>
<evidence type="ECO:0000259" key="2">
    <source>
        <dbReference type="Pfam" id="PF08486"/>
    </source>
</evidence>
<keyword evidence="4" id="KW-1185">Reference proteome</keyword>
<dbReference type="Pfam" id="PF08486">
    <property type="entry name" value="SpoIID"/>
    <property type="match status" value="1"/>
</dbReference>
<feature type="region of interest" description="Disordered" evidence="1">
    <location>
        <begin position="41"/>
        <end position="78"/>
    </location>
</feature>
<dbReference type="GO" id="GO:0030288">
    <property type="term" value="C:outer membrane-bounded periplasmic space"/>
    <property type="evidence" value="ECO:0007669"/>
    <property type="project" value="TreeGrafter"/>
</dbReference>
<dbReference type="EMBL" id="CP003620">
    <property type="protein sequence ID" value="AFZ12189.1"/>
    <property type="molecule type" value="Genomic_DNA"/>
</dbReference>
<evidence type="ECO:0000256" key="1">
    <source>
        <dbReference type="SAM" id="MobiDB-lite"/>
    </source>
</evidence>
<reference evidence="3 4" key="1">
    <citation type="submission" date="2012-06" db="EMBL/GenBank/DDBJ databases">
        <title>Finished chromosome of genome of Crinalium epipsammum PCC 9333.</title>
        <authorList>
            <consortium name="US DOE Joint Genome Institute"/>
            <person name="Gugger M."/>
            <person name="Coursin T."/>
            <person name="Rippka R."/>
            <person name="Tandeau De Marsac N."/>
            <person name="Huntemann M."/>
            <person name="Wei C.-L."/>
            <person name="Han J."/>
            <person name="Detter J.C."/>
            <person name="Han C."/>
            <person name="Tapia R."/>
            <person name="Davenport K."/>
            <person name="Daligault H."/>
            <person name="Erkkila T."/>
            <person name="Gu W."/>
            <person name="Munk A.C.C."/>
            <person name="Teshima H."/>
            <person name="Xu Y."/>
            <person name="Chain P."/>
            <person name="Chen A."/>
            <person name="Krypides N."/>
            <person name="Mavromatis K."/>
            <person name="Markowitz V."/>
            <person name="Szeto E."/>
            <person name="Ivanova N."/>
            <person name="Mikhailova N."/>
            <person name="Ovchinnikova G."/>
            <person name="Pagani I."/>
            <person name="Pati A."/>
            <person name="Goodwin L."/>
            <person name="Peters L."/>
            <person name="Pitluck S."/>
            <person name="Woyke T."/>
            <person name="Kerfeld C."/>
        </authorList>
    </citation>
    <scope>NUCLEOTIDE SEQUENCE [LARGE SCALE GENOMIC DNA]</scope>
    <source>
        <strain evidence="3 4">PCC 9333</strain>
    </source>
</reference>
<accession>K9VXB1</accession>
<dbReference type="KEGG" id="cep:Cri9333_1289"/>
<dbReference type="OrthoDB" id="501259at2"/>
<feature type="compositionally biased region" description="Low complexity" evidence="1">
    <location>
        <begin position="48"/>
        <end position="72"/>
    </location>
</feature>
<dbReference type="eggNOG" id="COG2385">
    <property type="taxonomic scope" value="Bacteria"/>
</dbReference>
<evidence type="ECO:0000313" key="4">
    <source>
        <dbReference type="Proteomes" id="UP000010472"/>
    </source>
</evidence>
<dbReference type="HOGENOM" id="CLU_021203_0_1_3"/>
<dbReference type="PANTHER" id="PTHR30032:SF4">
    <property type="entry name" value="AMIDASE ENHANCER"/>
    <property type="match status" value="1"/>
</dbReference>
<dbReference type="InterPro" id="IPR013486">
    <property type="entry name" value="SpoIID/LytB"/>
</dbReference>
<dbReference type="STRING" id="1173022.Cri9333_1289"/>
<evidence type="ECO:0000313" key="3">
    <source>
        <dbReference type="EMBL" id="AFZ12189.1"/>
    </source>
</evidence>
<feature type="domain" description="Sporulation stage II protein D amidase enhancer LytB N-terminal" evidence="2">
    <location>
        <begin position="188"/>
        <end position="276"/>
    </location>
</feature>
<name>K9VXB1_9CYAN</name>
<dbReference type="AlphaFoldDB" id="K9VXB1"/>
<sequence length="343" mass="36848">MTLTNTLLRFPNLRYSLIPLLAAPILLLPAVRTSDSASVPKENLVSVSPPSQSSQITPQPSIKPSSPSITPTAKTPNKTKIAASVHKPANVAHVHKPTDVELKVAIAINVDTLAVGTSTTGIIRDEAGKVLRSLPAGVPFNLQASGNEIDFGLWKSPNGVWLEATPGGYVGVGEHWYRGKVKLISRGSTLLAVNYVNLETYLYSVVGSEMLSSWPIDALKAQAVAARSYALVRYLKPYSPFYHIGATQAWQVYKGLSGEASSTYTAVELTRGQILTSQGSLVDAWYADTQETTDRAHDGKGMSQHGAKDLAKQGYDYTHILGTYYPGSTLTPIQISAVARGDR</sequence>
<protein>
    <submittedName>
        <fullName evidence="3">SpoIID/LytB domain protein</fullName>
    </submittedName>
</protein>